<keyword evidence="3" id="KW-1185">Reference proteome</keyword>
<feature type="signal peptide" evidence="1">
    <location>
        <begin position="1"/>
        <end position="23"/>
    </location>
</feature>
<feature type="chain" id="PRO_5003560668" evidence="1">
    <location>
        <begin position="24"/>
        <end position="510"/>
    </location>
</feature>
<gene>
    <name evidence="2" type="ORF">Lepil_3885</name>
</gene>
<dbReference type="AlphaFoldDB" id="H2CBT3"/>
<reference evidence="2 3" key="1">
    <citation type="submission" date="2011-10" db="EMBL/GenBank/DDBJ databases">
        <title>The Improved High-Quality Draft genome of Leptonema illini DSM 21528.</title>
        <authorList>
            <consortium name="US DOE Joint Genome Institute (JGI-PGF)"/>
            <person name="Lucas S."/>
            <person name="Copeland A."/>
            <person name="Lapidus A."/>
            <person name="Glavina del Rio T."/>
            <person name="Dalin E."/>
            <person name="Tice H."/>
            <person name="Bruce D."/>
            <person name="Goodwin L."/>
            <person name="Pitluck S."/>
            <person name="Peters L."/>
            <person name="Mikhailova N."/>
            <person name="Held B."/>
            <person name="Kyrpides N."/>
            <person name="Mavromatis K."/>
            <person name="Ivanova N."/>
            <person name="Markowitz V."/>
            <person name="Cheng J.-F."/>
            <person name="Hugenholtz P."/>
            <person name="Woyke T."/>
            <person name="Wu D."/>
            <person name="Gronow S."/>
            <person name="Wellnitz S."/>
            <person name="Brambilla E.-M."/>
            <person name="Klenk H.-P."/>
            <person name="Eisen J.A."/>
        </authorList>
    </citation>
    <scope>NUCLEOTIDE SEQUENCE [LARGE SCALE GENOMIC DNA]</scope>
    <source>
        <strain evidence="2 3">DSM 21528</strain>
    </source>
</reference>
<sequence>MTKKRLWLTVALSALIAPAMVHAQGEPEYGIKFGGFVKFDAFNDSRAVVAARDDMFLLYPAARSQITAAPDAITDATARDLYIFSNKEDLNAYGQTGMTAVQSRLSGKITGPDAFGAKVSGLIELDFFGSANYNANMTRLRHAWINLDWGKVAFRAGQDWHPLFLQGGVFPGTLQFNPLAPIHPLGRAPQIAFTFKPVEGLRLSLYALEQSYHADADVQSTLITGQPSGKALRNAKRPELAVQGDYTISGFTVGGTYDNKIIVPLNATNPVIATDCDGVATTTCTNTRTGNNNAEVRTQIYSAYMQFKTGDLKIKASTTWGDNWFALLGVGGYAMKESVLEANLAALGVPAADIAGYQQTTKRQFSQTKSHAYWAEVSYGKDLEFGIVGGRTINKGAADEVRTTVVTGRNAMDLKEVITIAPRVKLTSGKTMIGFEYIYSAAKYKENDKNYMATLNYATTGTYAIPASVDTLNVGSLTINNDSVISKKGEIGKTYTVVNHRIQFSVQQNF</sequence>
<dbReference type="SUPFAM" id="SSF56935">
    <property type="entry name" value="Porins"/>
    <property type="match status" value="1"/>
</dbReference>
<evidence type="ECO:0000256" key="1">
    <source>
        <dbReference type="SAM" id="SignalP"/>
    </source>
</evidence>
<organism evidence="2 3">
    <name type="scientific">Leptonema illini DSM 21528</name>
    <dbReference type="NCBI Taxonomy" id="929563"/>
    <lineage>
        <taxon>Bacteria</taxon>
        <taxon>Pseudomonadati</taxon>
        <taxon>Spirochaetota</taxon>
        <taxon>Spirochaetia</taxon>
        <taxon>Leptospirales</taxon>
        <taxon>Leptospiraceae</taxon>
        <taxon>Leptonema</taxon>
    </lineage>
</organism>
<dbReference type="HOGENOM" id="CLU_050831_0_0_12"/>
<dbReference type="EMBL" id="JH597773">
    <property type="protein sequence ID" value="EHQ08537.1"/>
    <property type="molecule type" value="Genomic_DNA"/>
</dbReference>
<protein>
    <submittedName>
        <fullName evidence="2">Uncharacterized protein</fullName>
    </submittedName>
</protein>
<name>H2CBT3_9LEPT</name>
<proteinExistence type="predicted"/>
<dbReference type="RefSeq" id="WP_002775298.1">
    <property type="nucleotide sequence ID" value="NZ_JH597773.1"/>
</dbReference>
<evidence type="ECO:0000313" key="3">
    <source>
        <dbReference type="Proteomes" id="UP000005737"/>
    </source>
</evidence>
<accession>H2CBT3</accession>
<dbReference type="STRING" id="183.GCA_002009735_02256"/>
<evidence type="ECO:0000313" key="2">
    <source>
        <dbReference type="EMBL" id="EHQ08537.1"/>
    </source>
</evidence>
<keyword evidence="1" id="KW-0732">Signal</keyword>
<dbReference type="Proteomes" id="UP000005737">
    <property type="component" value="Unassembled WGS sequence"/>
</dbReference>